<evidence type="ECO:0000313" key="11">
    <source>
        <dbReference type="EMBL" id="HEF87631.1"/>
    </source>
</evidence>
<dbReference type="EC" id="3.1.26.11" evidence="9"/>
<dbReference type="CDD" id="cd07717">
    <property type="entry name" value="RNaseZ_ZiPD-like_MBL-fold"/>
    <property type="match status" value="1"/>
</dbReference>
<evidence type="ECO:0000256" key="5">
    <source>
        <dbReference type="ARBA" id="ARBA00022723"/>
    </source>
</evidence>
<accession>A0A7C2BKX3</accession>
<evidence type="ECO:0000259" key="10">
    <source>
        <dbReference type="SMART" id="SM00849"/>
    </source>
</evidence>
<sequence>MNIRIYMLGTGAAIPINRGLPCIALKADSNIYLLDVGEGCQSRMFKTGLSPLKVKTVFITHLHGDHYLGLFGLLQTMHLSNRKEALNVMGPKDLFNLIEKYMELRLMNIDFQLNFIDIEEGKEYSDEKITAIPYPVAHTIPAHGFLVKAGKHVVSYTGDTGPSSSTIEYSRNADILIHEATFTSEMREEAHEQGHSTSGDAGMIASRAGVKMLVLTHISARYSDENELYVDASRFHKNVVVARDYMTLIL</sequence>
<dbReference type="EMBL" id="DSJT01000023">
    <property type="protein sequence ID" value="HEF87631.1"/>
    <property type="molecule type" value="Genomic_DNA"/>
</dbReference>
<dbReference type="GO" id="GO:0042781">
    <property type="term" value="F:3'-tRNA processing endoribonuclease activity"/>
    <property type="evidence" value="ECO:0007669"/>
    <property type="project" value="UniProtKB-UniRule"/>
</dbReference>
<dbReference type="GO" id="GO:0046872">
    <property type="term" value="F:metal ion binding"/>
    <property type="evidence" value="ECO:0007669"/>
    <property type="project" value="UniProtKB-KW"/>
</dbReference>
<keyword evidence="8" id="KW-0862">Zinc</keyword>
<comment type="cofactor">
    <cofactor evidence="1">
        <name>Zn(2+)</name>
        <dbReference type="ChEBI" id="CHEBI:29105"/>
    </cofactor>
</comment>
<dbReference type="InterPro" id="IPR001279">
    <property type="entry name" value="Metallo-B-lactamas"/>
</dbReference>
<evidence type="ECO:0000256" key="2">
    <source>
        <dbReference type="ARBA" id="ARBA00011738"/>
    </source>
</evidence>
<dbReference type="Pfam" id="PF12706">
    <property type="entry name" value="Lactamase_B_2"/>
    <property type="match status" value="1"/>
</dbReference>
<dbReference type="AlphaFoldDB" id="A0A7C2BKX3"/>
<keyword evidence="5" id="KW-0479">Metal-binding</keyword>
<protein>
    <recommendedName>
        <fullName evidence="9">Ribonuclease Z</fullName>
        <shortName evidence="9">RNase Z</shortName>
        <ecNumber evidence="9">3.1.26.11</ecNumber>
    </recommendedName>
    <alternativeName>
        <fullName evidence="9">tRNA 3 endonuclease</fullName>
    </alternativeName>
    <alternativeName>
        <fullName evidence="9">tRNase Z</fullName>
    </alternativeName>
</protein>
<keyword evidence="4 9" id="KW-0540">Nuclease</keyword>
<evidence type="ECO:0000256" key="4">
    <source>
        <dbReference type="ARBA" id="ARBA00022722"/>
    </source>
</evidence>
<name>A0A7C2BKX3_9CREN</name>
<comment type="similarity">
    <text evidence="9">Belongs to the RNase Z family.</text>
</comment>
<evidence type="ECO:0000256" key="6">
    <source>
        <dbReference type="ARBA" id="ARBA00022759"/>
    </source>
</evidence>
<dbReference type="InterPro" id="IPR013471">
    <property type="entry name" value="RNase_Z/BN"/>
</dbReference>
<evidence type="ECO:0000256" key="8">
    <source>
        <dbReference type="ARBA" id="ARBA00022833"/>
    </source>
</evidence>
<comment type="caution">
    <text evidence="11">The sequence shown here is derived from an EMBL/GenBank/DDBJ whole genome shotgun (WGS) entry which is preliminary data.</text>
</comment>
<evidence type="ECO:0000256" key="7">
    <source>
        <dbReference type="ARBA" id="ARBA00022801"/>
    </source>
</evidence>
<proteinExistence type="inferred from homology"/>
<comment type="catalytic activity">
    <reaction evidence="9">
        <text>Endonucleolytic cleavage of RNA, removing extra 3' nucleotides from tRNA precursor, generating 3' termini of tRNAs. A 3'-hydroxy group is left at the tRNA terminus and a 5'-phosphoryl group is left at the trailer molecule.</text>
        <dbReference type="EC" id="3.1.26.11"/>
    </reaction>
</comment>
<dbReference type="PANTHER" id="PTHR46018:SF2">
    <property type="entry name" value="ZINC PHOSPHODIESTERASE ELAC PROTEIN 1"/>
    <property type="match status" value="1"/>
</dbReference>
<comment type="function">
    <text evidence="9">Zinc phosphodiesterase, which displays some tRNA 3'-processing endonuclease activity. Probably involved in tRNA maturation, by removing a 3'-trailer from precursor tRNA.</text>
</comment>
<dbReference type="Gene3D" id="3.60.15.10">
    <property type="entry name" value="Ribonuclease Z/Hydroxyacylglutathione hydrolase-like"/>
    <property type="match status" value="1"/>
</dbReference>
<keyword evidence="3 9" id="KW-0819">tRNA processing</keyword>
<feature type="domain" description="Metallo-beta-lactamase" evidence="10">
    <location>
        <begin position="19"/>
        <end position="195"/>
    </location>
</feature>
<comment type="subunit">
    <text evidence="2 9">Homodimer.</text>
</comment>
<comment type="caution">
    <text evidence="9">Lacks conserved residue(s) required for the propagation of feature annotation.</text>
</comment>
<organism evidence="11">
    <name type="scientific">Thermosphaera aggregans</name>
    <dbReference type="NCBI Taxonomy" id="54254"/>
    <lineage>
        <taxon>Archaea</taxon>
        <taxon>Thermoproteota</taxon>
        <taxon>Thermoprotei</taxon>
        <taxon>Desulfurococcales</taxon>
        <taxon>Desulfurococcaceae</taxon>
        <taxon>Thermosphaera</taxon>
    </lineage>
</organism>
<evidence type="ECO:0000256" key="9">
    <source>
        <dbReference type="HAMAP-Rule" id="MF_01818"/>
    </source>
</evidence>
<dbReference type="HAMAP" id="MF_01818">
    <property type="entry name" value="RNase_Z_BN"/>
    <property type="match status" value="1"/>
</dbReference>
<keyword evidence="7 9" id="KW-0378">Hydrolase</keyword>
<dbReference type="PANTHER" id="PTHR46018">
    <property type="entry name" value="ZINC PHOSPHODIESTERASE ELAC PROTEIN 1"/>
    <property type="match status" value="1"/>
</dbReference>
<reference evidence="11" key="1">
    <citation type="journal article" date="2020" name="mSystems">
        <title>Genome- and Community-Level Interaction Insights into Carbon Utilization and Element Cycling Functions of Hydrothermarchaeota in Hydrothermal Sediment.</title>
        <authorList>
            <person name="Zhou Z."/>
            <person name="Liu Y."/>
            <person name="Xu W."/>
            <person name="Pan J."/>
            <person name="Luo Z.H."/>
            <person name="Li M."/>
        </authorList>
    </citation>
    <scope>NUCLEOTIDE SEQUENCE [LARGE SCALE GENOMIC DNA]</scope>
    <source>
        <strain evidence="11">SpSt-23</strain>
    </source>
</reference>
<dbReference type="SUPFAM" id="SSF56281">
    <property type="entry name" value="Metallo-hydrolase/oxidoreductase"/>
    <property type="match status" value="1"/>
</dbReference>
<feature type="active site" description="Proton acceptor" evidence="9">
    <location>
        <position position="65"/>
    </location>
</feature>
<evidence type="ECO:0000256" key="1">
    <source>
        <dbReference type="ARBA" id="ARBA00001947"/>
    </source>
</evidence>
<dbReference type="SMART" id="SM00849">
    <property type="entry name" value="Lactamase_B"/>
    <property type="match status" value="1"/>
</dbReference>
<gene>
    <name evidence="9" type="primary">rnz</name>
    <name evidence="11" type="ORF">ENP55_04970</name>
</gene>
<keyword evidence="6 9" id="KW-0255">Endonuclease</keyword>
<evidence type="ECO:0000256" key="3">
    <source>
        <dbReference type="ARBA" id="ARBA00022694"/>
    </source>
</evidence>
<dbReference type="InterPro" id="IPR036866">
    <property type="entry name" value="RibonucZ/Hydroxyglut_hydro"/>
</dbReference>